<comment type="caution">
    <text evidence="2">The sequence shown here is derived from an EMBL/GenBank/DDBJ whole genome shotgun (WGS) entry which is preliminary data.</text>
</comment>
<evidence type="ECO:0000313" key="2">
    <source>
        <dbReference type="EMBL" id="KAK5940456.1"/>
    </source>
</evidence>
<dbReference type="Proteomes" id="UP001334248">
    <property type="component" value="Unassembled WGS sequence"/>
</dbReference>
<feature type="compositionally biased region" description="Low complexity" evidence="1">
    <location>
        <begin position="225"/>
        <end position="235"/>
    </location>
</feature>
<name>A0ABR0RIJ8_9EURO</name>
<evidence type="ECO:0000256" key="1">
    <source>
        <dbReference type="SAM" id="MobiDB-lite"/>
    </source>
</evidence>
<gene>
    <name evidence="2" type="ORF">PMZ80_006871</name>
</gene>
<feature type="region of interest" description="Disordered" evidence="1">
    <location>
        <begin position="161"/>
        <end position="255"/>
    </location>
</feature>
<evidence type="ECO:0000313" key="3">
    <source>
        <dbReference type="Proteomes" id="UP001334248"/>
    </source>
</evidence>
<accession>A0ABR0RIJ8</accession>
<feature type="region of interest" description="Disordered" evidence="1">
    <location>
        <begin position="759"/>
        <end position="786"/>
    </location>
</feature>
<feature type="compositionally biased region" description="Low complexity" evidence="1">
    <location>
        <begin position="508"/>
        <end position="522"/>
    </location>
</feature>
<feature type="compositionally biased region" description="Basic and acidic residues" evidence="1">
    <location>
        <begin position="495"/>
        <end position="506"/>
    </location>
</feature>
<sequence length="786" mass="88128">MGIYSPDTRIHALNQDQDSKQHMPLNNANVVLLVSQNRHFVTTFRTQYERDGDRHGALWERILPGSGEVDDRKAYCRQKFDSACKRRDELLAQMATSKEKINPPPDLESLATNEQPASFVPELQKVVSHGQILETNVSGASAAAVLDEPTFEDGTHVESLDIESAGNRSTATELEANKPGANESNAIKPSADEPAAEEPAAEEPNVSETPGNKATNSVLSRDEVANNVSLSNNSVTKEQPRYHHGTEDQAMSRSSNIIQDRNSLSVAPQSQEQQSMVQFLVGMPGQSTVPYEIRTDLLKKFCTSNTLFSSSQEIRLNMKMYAFDIIRAFLDGEDLFYDASMPFLLQIHDFAHTYGCEVLADAARATLGNTLLRRGLVPDIRFMGEAWFCLSPDNFEARSLVLECFFIHAIEKALPVNILFRFNGAEDQDRICGPHNGRGWLQDLHELVRHRIDATQWPRLAYIMVNALSQDQMDFRHFLSEYLALAHLSFTKRKQSEEAERVERTPKSTLSSDPLSEPDSSTVASETSHTKTKAASAIGPRAKGPIKPTRVPKRQPRNYVFFPTSVPALARSIQGITFKRALADPDKDKALRDLLNASKNEQITLLTASEYYDKSIGITVSKELVSCHSEAIRELLMQKPNVQKVVIEHVDADCLQMLASRITQGPSESPRKEYSLLCRAKCALAAERLQMPKLLLECLDILENDFCRRLKHPVTYLEQYFQYRLADKPSYFQDRIVSIWTGGAEVCHDEKQKEQLLLATSTVGKGKKRKAQKDKSAPHGKKRRVA</sequence>
<dbReference type="GeneID" id="90000320"/>
<dbReference type="EMBL" id="JAVHJV010000008">
    <property type="protein sequence ID" value="KAK5940456.1"/>
    <property type="molecule type" value="Genomic_DNA"/>
</dbReference>
<reference evidence="2 3" key="1">
    <citation type="journal article" date="2023" name="Res Sq">
        <title>Genomic and morphological characterization of Knufia obscura isolated from the Mars 2020 spacecraft assembly facility.</title>
        <authorList>
            <person name="Chander A.M."/>
            <person name="Teixeira M.M."/>
            <person name="Singh N.K."/>
            <person name="Williams M.P."/>
            <person name="Parker C.W."/>
            <person name="Leo P."/>
            <person name="Stajich J.E."/>
            <person name="Torok T."/>
            <person name="Tighe S."/>
            <person name="Mason C.E."/>
            <person name="Venkateswaran K."/>
        </authorList>
    </citation>
    <scope>NUCLEOTIDE SEQUENCE [LARGE SCALE GENOMIC DNA]</scope>
    <source>
        <strain evidence="2 3">CCFEE 5817</strain>
    </source>
</reference>
<feature type="compositionally biased region" description="Basic and acidic residues" evidence="1">
    <location>
        <begin position="238"/>
        <end position="247"/>
    </location>
</feature>
<feature type="compositionally biased region" description="Basic residues" evidence="1">
    <location>
        <begin position="765"/>
        <end position="786"/>
    </location>
</feature>
<protein>
    <submittedName>
        <fullName evidence="2">Uncharacterized protein</fullName>
    </submittedName>
</protein>
<keyword evidence="3" id="KW-1185">Reference proteome</keyword>
<feature type="compositionally biased region" description="Polar residues" evidence="1">
    <location>
        <begin position="206"/>
        <end position="219"/>
    </location>
</feature>
<proteinExistence type="predicted"/>
<feature type="region of interest" description="Disordered" evidence="1">
    <location>
        <begin position="495"/>
        <end position="554"/>
    </location>
</feature>
<dbReference type="RefSeq" id="XP_064728546.1">
    <property type="nucleotide sequence ID" value="XM_064875281.1"/>
</dbReference>
<organism evidence="2 3">
    <name type="scientific">Knufia obscura</name>
    <dbReference type="NCBI Taxonomy" id="1635080"/>
    <lineage>
        <taxon>Eukaryota</taxon>
        <taxon>Fungi</taxon>
        <taxon>Dikarya</taxon>
        <taxon>Ascomycota</taxon>
        <taxon>Pezizomycotina</taxon>
        <taxon>Eurotiomycetes</taxon>
        <taxon>Chaetothyriomycetidae</taxon>
        <taxon>Chaetothyriales</taxon>
        <taxon>Trichomeriaceae</taxon>
        <taxon>Knufia</taxon>
    </lineage>
</organism>